<evidence type="ECO:0000313" key="3">
    <source>
        <dbReference type="Proteomes" id="UP001054252"/>
    </source>
</evidence>
<organism evidence="2 3">
    <name type="scientific">Rubroshorea leprosula</name>
    <dbReference type="NCBI Taxonomy" id="152421"/>
    <lineage>
        <taxon>Eukaryota</taxon>
        <taxon>Viridiplantae</taxon>
        <taxon>Streptophyta</taxon>
        <taxon>Embryophyta</taxon>
        <taxon>Tracheophyta</taxon>
        <taxon>Spermatophyta</taxon>
        <taxon>Magnoliopsida</taxon>
        <taxon>eudicotyledons</taxon>
        <taxon>Gunneridae</taxon>
        <taxon>Pentapetalae</taxon>
        <taxon>rosids</taxon>
        <taxon>malvids</taxon>
        <taxon>Malvales</taxon>
        <taxon>Dipterocarpaceae</taxon>
        <taxon>Rubroshorea</taxon>
    </lineage>
</organism>
<feature type="chain" id="PRO_5043808970" evidence="1">
    <location>
        <begin position="22"/>
        <end position="40"/>
    </location>
</feature>
<protein>
    <submittedName>
        <fullName evidence="2">Uncharacterized protein</fullName>
    </submittedName>
</protein>
<evidence type="ECO:0000313" key="2">
    <source>
        <dbReference type="EMBL" id="GKV49850.1"/>
    </source>
</evidence>
<gene>
    <name evidence="2" type="ORF">SLEP1_g56577</name>
</gene>
<accession>A0AAV5MJ60</accession>
<comment type="caution">
    <text evidence="2">The sequence shown here is derived from an EMBL/GenBank/DDBJ whole genome shotgun (WGS) entry which is preliminary data.</text>
</comment>
<keyword evidence="1" id="KW-0732">Signal</keyword>
<name>A0AAV5MJ60_9ROSI</name>
<dbReference type="EMBL" id="BPVZ01000322">
    <property type="protein sequence ID" value="GKV49850.1"/>
    <property type="molecule type" value="Genomic_DNA"/>
</dbReference>
<dbReference type="AlphaFoldDB" id="A0AAV5MJ60"/>
<dbReference type="Proteomes" id="UP001054252">
    <property type="component" value="Unassembled WGS sequence"/>
</dbReference>
<reference evidence="2 3" key="1">
    <citation type="journal article" date="2021" name="Commun. Biol.">
        <title>The genome of Shorea leprosula (Dipterocarpaceae) highlights the ecological relevance of drought in aseasonal tropical rainforests.</title>
        <authorList>
            <person name="Ng K.K.S."/>
            <person name="Kobayashi M.J."/>
            <person name="Fawcett J.A."/>
            <person name="Hatakeyama M."/>
            <person name="Paape T."/>
            <person name="Ng C.H."/>
            <person name="Ang C.C."/>
            <person name="Tnah L.H."/>
            <person name="Lee C.T."/>
            <person name="Nishiyama T."/>
            <person name="Sese J."/>
            <person name="O'Brien M.J."/>
            <person name="Copetti D."/>
            <person name="Mohd Noor M.I."/>
            <person name="Ong R.C."/>
            <person name="Putra M."/>
            <person name="Sireger I.Z."/>
            <person name="Indrioko S."/>
            <person name="Kosugi Y."/>
            <person name="Izuno A."/>
            <person name="Isagi Y."/>
            <person name="Lee S.L."/>
            <person name="Shimizu K.K."/>
        </authorList>
    </citation>
    <scope>NUCLEOTIDE SEQUENCE [LARGE SCALE GENOMIC DNA]</scope>
    <source>
        <strain evidence="2">214</strain>
    </source>
</reference>
<proteinExistence type="predicted"/>
<evidence type="ECO:0000256" key="1">
    <source>
        <dbReference type="SAM" id="SignalP"/>
    </source>
</evidence>
<feature type="signal peptide" evidence="1">
    <location>
        <begin position="1"/>
        <end position="21"/>
    </location>
</feature>
<sequence length="40" mass="4423">MASFVASLLIICVSAPLNVEAIHKLIHVTAYKYHYVPNPV</sequence>
<keyword evidence="3" id="KW-1185">Reference proteome</keyword>